<dbReference type="OrthoDB" id="1937545at2759"/>
<dbReference type="EMBL" id="SMOL01000553">
    <property type="protein sequence ID" value="KAB2608121.1"/>
    <property type="molecule type" value="Genomic_DNA"/>
</dbReference>
<dbReference type="AlphaFoldDB" id="A0A5N5G2V3"/>
<accession>A0A5N5G2V3</accession>
<proteinExistence type="predicted"/>
<evidence type="ECO:0000313" key="2">
    <source>
        <dbReference type="EMBL" id="KAB2608121.1"/>
    </source>
</evidence>
<dbReference type="PANTHER" id="PTHR37610:SF40">
    <property type="entry name" value="OS01G0909600 PROTEIN"/>
    <property type="match status" value="1"/>
</dbReference>
<feature type="region of interest" description="Disordered" evidence="1">
    <location>
        <begin position="1"/>
        <end position="24"/>
    </location>
</feature>
<dbReference type="PANTHER" id="PTHR37610">
    <property type="entry name" value="CCHC-TYPE DOMAIN-CONTAINING PROTEIN"/>
    <property type="match status" value="1"/>
</dbReference>
<dbReference type="Pfam" id="PF14223">
    <property type="entry name" value="Retrotran_gag_2"/>
    <property type="match status" value="1"/>
</dbReference>
<reference evidence="3" key="2">
    <citation type="submission" date="2019-10" db="EMBL/GenBank/DDBJ databases">
        <title>A de novo genome assembly of a pear dwarfing rootstock.</title>
        <authorList>
            <person name="Wang F."/>
            <person name="Wang J."/>
            <person name="Li S."/>
            <person name="Zhang Y."/>
            <person name="Fang M."/>
            <person name="Ma L."/>
            <person name="Zhao Y."/>
            <person name="Jiang S."/>
        </authorList>
    </citation>
    <scope>NUCLEOTIDE SEQUENCE [LARGE SCALE GENOMIC DNA]</scope>
</reference>
<name>A0A5N5G2V3_9ROSA</name>
<reference evidence="2 3" key="1">
    <citation type="submission" date="2019-09" db="EMBL/GenBank/DDBJ databases">
        <authorList>
            <person name="Ou C."/>
        </authorList>
    </citation>
    <scope>NUCLEOTIDE SEQUENCE [LARGE SCALE GENOMIC DNA]</scope>
    <source>
        <strain evidence="2">S2</strain>
        <tissue evidence="2">Leaf</tissue>
    </source>
</reference>
<comment type="caution">
    <text evidence="2">The sequence shown here is derived from an EMBL/GenBank/DDBJ whole genome shotgun (WGS) entry which is preliminary data.</text>
</comment>
<gene>
    <name evidence="2" type="ORF">D8674_011289</name>
</gene>
<evidence type="ECO:0000313" key="3">
    <source>
        <dbReference type="Proteomes" id="UP000327157"/>
    </source>
</evidence>
<dbReference type="Proteomes" id="UP000327157">
    <property type="component" value="Chromosome 14"/>
</dbReference>
<organism evidence="2 3">
    <name type="scientific">Pyrus ussuriensis x Pyrus communis</name>
    <dbReference type="NCBI Taxonomy" id="2448454"/>
    <lineage>
        <taxon>Eukaryota</taxon>
        <taxon>Viridiplantae</taxon>
        <taxon>Streptophyta</taxon>
        <taxon>Embryophyta</taxon>
        <taxon>Tracheophyta</taxon>
        <taxon>Spermatophyta</taxon>
        <taxon>Magnoliopsida</taxon>
        <taxon>eudicotyledons</taxon>
        <taxon>Gunneridae</taxon>
        <taxon>Pentapetalae</taxon>
        <taxon>rosids</taxon>
        <taxon>fabids</taxon>
        <taxon>Rosales</taxon>
        <taxon>Rosaceae</taxon>
        <taxon>Amygdaloideae</taxon>
        <taxon>Maleae</taxon>
        <taxon>Pyrus</taxon>
    </lineage>
</organism>
<evidence type="ECO:0000256" key="1">
    <source>
        <dbReference type="SAM" id="MobiDB-lite"/>
    </source>
</evidence>
<sequence>MTEESSVNHDKETRHNLSPNSSDVEVNTNQRLCSVLLNEFNYLPWSRAVSLALGGKGKLGFVNGSVEAPDRSSSTYNAWLCKDQLVMSLLLNTMEKHVAEIFSYSNSAHDLWKALQDMYGNQNNYARVFQLKKDIASAQQEGKAFVQHLGSLKAMWNELDVYLPHTTDPTILLKRAEEDKIYQLLGSLSSEYEDLRSHILMSQDLPTFNNVCATIQREEARKKVMNVDHNPRLTETRAYASNYKNSEAKVYKGRNTHLKCKYCNGVGHEEDKCWELHPELKPKFSKDGRMIPRSSQQFQPHFKAKLANAQAPTISQGSMEFTANPLSLINEFAAYLQSKGHGGGSHGQGNEEGSHTAMLGQFAGFLAGNEKVPKGEASGCSHHEDDW</sequence>
<keyword evidence="3" id="KW-1185">Reference proteome</keyword>
<protein>
    <submittedName>
        <fullName evidence="2">Uncharacterized protein</fullName>
    </submittedName>
</protein>
<reference evidence="2 3" key="3">
    <citation type="submission" date="2019-11" db="EMBL/GenBank/DDBJ databases">
        <title>A de novo genome assembly of a pear dwarfing rootstock.</title>
        <authorList>
            <person name="Wang F."/>
            <person name="Wang J."/>
            <person name="Li S."/>
            <person name="Zhang Y."/>
            <person name="Fang M."/>
            <person name="Ma L."/>
            <person name="Zhao Y."/>
            <person name="Jiang S."/>
        </authorList>
    </citation>
    <scope>NUCLEOTIDE SEQUENCE [LARGE SCALE GENOMIC DNA]</scope>
    <source>
        <strain evidence="2">S2</strain>
        <tissue evidence="2">Leaf</tissue>
    </source>
</reference>
<feature type="compositionally biased region" description="Basic and acidic residues" evidence="1">
    <location>
        <begin position="1"/>
        <end position="15"/>
    </location>
</feature>